<comment type="similarity">
    <text evidence="1">Belongs to the short-chain dehydrogenases/reductases (SDR) family.</text>
</comment>
<dbReference type="Gene3D" id="3.40.50.720">
    <property type="entry name" value="NAD(P)-binding Rossmann-like Domain"/>
    <property type="match status" value="1"/>
</dbReference>
<dbReference type="PANTHER" id="PTHR43669">
    <property type="entry name" value="5-KETO-D-GLUCONATE 5-REDUCTASE"/>
    <property type="match status" value="1"/>
</dbReference>
<evidence type="ECO:0000313" key="4">
    <source>
        <dbReference type="EMBL" id="SDH13251.1"/>
    </source>
</evidence>
<feature type="domain" description="Ketoreductase" evidence="3">
    <location>
        <begin position="10"/>
        <end position="190"/>
    </location>
</feature>
<reference evidence="5" key="1">
    <citation type="submission" date="2016-10" db="EMBL/GenBank/DDBJ databases">
        <authorList>
            <person name="Varghese N."/>
            <person name="Submissions S."/>
        </authorList>
    </citation>
    <scope>NUCLEOTIDE SEQUENCE [LARGE SCALE GENOMIC DNA]</scope>
    <source>
        <strain evidence="5">930I</strain>
    </source>
</reference>
<keyword evidence="2" id="KW-0560">Oxidoreductase</keyword>
<dbReference type="PROSITE" id="PS00061">
    <property type="entry name" value="ADH_SHORT"/>
    <property type="match status" value="1"/>
</dbReference>
<dbReference type="FunFam" id="3.40.50.720:FF:000084">
    <property type="entry name" value="Short-chain dehydrogenase reductase"/>
    <property type="match status" value="1"/>
</dbReference>
<dbReference type="InterPro" id="IPR020904">
    <property type="entry name" value="Sc_DH/Rdtase_CS"/>
</dbReference>
<dbReference type="Pfam" id="PF13561">
    <property type="entry name" value="adh_short_C2"/>
    <property type="match status" value="1"/>
</dbReference>
<dbReference type="NCBIfam" id="NF005559">
    <property type="entry name" value="PRK07231.1"/>
    <property type="match status" value="1"/>
</dbReference>
<dbReference type="SMART" id="SM00822">
    <property type="entry name" value="PKS_KR"/>
    <property type="match status" value="1"/>
</dbReference>
<dbReference type="EMBL" id="FNCV01000004">
    <property type="protein sequence ID" value="SDH13251.1"/>
    <property type="molecule type" value="Genomic_DNA"/>
</dbReference>
<keyword evidence="5" id="KW-1185">Reference proteome</keyword>
<dbReference type="InterPro" id="IPR002347">
    <property type="entry name" value="SDR_fam"/>
</dbReference>
<dbReference type="AlphaFoldDB" id="A0A1G7ZXA4"/>
<proteinExistence type="inferred from homology"/>
<protein>
    <submittedName>
        <fullName evidence="4">NAD(P)-dependent dehydrogenase, short-chain alcohol dehydrogenase family</fullName>
    </submittedName>
</protein>
<sequence>MTDTQTLDGRVAVVTGAAQGIGLACARALAQAGAAVVLADRDAEALAQAVAGLTQAGHRALAATVDLSQPERAAEPVAAAVDAFGRIDVLVNNAGILITGDVLDITLEQLDQVLSVNLKAAFVASQAAARHMVEAGIQGSIVNMSSINAKVAIPAALPYCVSKGGLAQLTTTMALGLAPHGIRVNAVGPGSIDTSMLGGLTDNPAALKATLSRTPLGRVGRPEEIAQVVLFLASAAASYVTGQTIYADGGRLALNGVVPVPGD</sequence>
<evidence type="ECO:0000313" key="5">
    <source>
        <dbReference type="Proteomes" id="UP000217076"/>
    </source>
</evidence>
<dbReference type="RefSeq" id="WP_092618163.1">
    <property type="nucleotide sequence ID" value="NZ_FNCV01000004.1"/>
</dbReference>
<dbReference type="PRINTS" id="PR00081">
    <property type="entry name" value="GDHRDH"/>
</dbReference>
<dbReference type="InterPro" id="IPR036291">
    <property type="entry name" value="NAD(P)-bd_dom_sf"/>
</dbReference>
<organism evidence="4 5">
    <name type="scientific">Roseospirillum parvum</name>
    <dbReference type="NCBI Taxonomy" id="83401"/>
    <lineage>
        <taxon>Bacteria</taxon>
        <taxon>Pseudomonadati</taxon>
        <taxon>Pseudomonadota</taxon>
        <taxon>Alphaproteobacteria</taxon>
        <taxon>Rhodospirillales</taxon>
        <taxon>Rhodospirillaceae</taxon>
        <taxon>Roseospirillum</taxon>
    </lineage>
</organism>
<name>A0A1G7ZXA4_9PROT</name>
<gene>
    <name evidence="4" type="ORF">SAMN05421742_104250</name>
</gene>
<dbReference type="CDD" id="cd05233">
    <property type="entry name" value="SDR_c"/>
    <property type="match status" value="1"/>
</dbReference>
<evidence type="ECO:0000256" key="1">
    <source>
        <dbReference type="ARBA" id="ARBA00006484"/>
    </source>
</evidence>
<dbReference type="OrthoDB" id="9790146at2"/>
<evidence type="ECO:0000256" key="2">
    <source>
        <dbReference type="ARBA" id="ARBA00023002"/>
    </source>
</evidence>
<dbReference type="PANTHER" id="PTHR43669:SF3">
    <property type="entry name" value="ALCOHOL DEHYDROGENASE, PUTATIVE (AFU_ORTHOLOGUE AFUA_3G03445)-RELATED"/>
    <property type="match status" value="1"/>
</dbReference>
<evidence type="ECO:0000259" key="3">
    <source>
        <dbReference type="SMART" id="SM00822"/>
    </source>
</evidence>
<dbReference type="InterPro" id="IPR057326">
    <property type="entry name" value="KR_dom"/>
</dbReference>
<dbReference type="GO" id="GO:0016491">
    <property type="term" value="F:oxidoreductase activity"/>
    <property type="evidence" value="ECO:0007669"/>
    <property type="project" value="UniProtKB-KW"/>
</dbReference>
<dbReference type="Proteomes" id="UP000217076">
    <property type="component" value="Unassembled WGS sequence"/>
</dbReference>
<dbReference type="PRINTS" id="PR00080">
    <property type="entry name" value="SDRFAMILY"/>
</dbReference>
<dbReference type="SUPFAM" id="SSF51735">
    <property type="entry name" value="NAD(P)-binding Rossmann-fold domains"/>
    <property type="match status" value="1"/>
</dbReference>
<accession>A0A1G7ZXA4</accession>
<dbReference type="STRING" id="83401.SAMN05421742_104250"/>